<evidence type="ECO:0000313" key="2">
    <source>
        <dbReference type="EMBL" id="GAA4094879.1"/>
    </source>
</evidence>
<evidence type="ECO:0000313" key="3">
    <source>
        <dbReference type="Proteomes" id="UP001500392"/>
    </source>
</evidence>
<dbReference type="EMBL" id="BAABDM010000003">
    <property type="protein sequence ID" value="GAA4094879.1"/>
    <property type="molecule type" value="Genomic_DNA"/>
</dbReference>
<sequence>MKRILLPILITMAAGCASTGPVALAPNDGRDCARNFTQEGSIVTGKVYRTSIYLEGTGKKRAFSNISKGLAMQGWNISNSDSELGMLNANQSVAMSNGGTAPLNISVDDTSSGSEVSLAFSTGMGVYSPPNAVMEEFCKIVSVANK</sequence>
<name>A0ABP7WR61_9GAMM</name>
<gene>
    <name evidence="2" type="ORF">GCM10022414_18680</name>
</gene>
<evidence type="ECO:0000256" key="1">
    <source>
        <dbReference type="SAM" id="SignalP"/>
    </source>
</evidence>
<feature type="chain" id="PRO_5045825128" description="Lipoprotein" evidence="1">
    <location>
        <begin position="20"/>
        <end position="146"/>
    </location>
</feature>
<dbReference type="Proteomes" id="UP001500392">
    <property type="component" value="Unassembled WGS sequence"/>
</dbReference>
<protein>
    <recommendedName>
        <fullName evidence="4">Lipoprotein</fullName>
    </recommendedName>
</protein>
<organism evidence="2 3">
    <name type="scientific">Zhongshania borealis</name>
    <dbReference type="NCBI Taxonomy" id="889488"/>
    <lineage>
        <taxon>Bacteria</taxon>
        <taxon>Pseudomonadati</taxon>
        <taxon>Pseudomonadota</taxon>
        <taxon>Gammaproteobacteria</taxon>
        <taxon>Cellvibrionales</taxon>
        <taxon>Spongiibacteraceae</taxon>
        <taxon>Zhongshania</taxon>
    </lineage>
</organism>
<feature type="signal peptide" evidence="1">
    <location>
        <begin position="1"/>
        <end position="19"/>
    </location>
</feature>
<reference evidence="3" key="1">
    <citation type="journal article" date="2019" name="Int. J. Syst. Evol. Microbiol.">
        <title>The Global Catalogue of Microorganisms (GCM) 10K type strain sequencing project: providing services to taxonomists for standard genome sequencing and annotation.</title>
        <authorList>
            <consortium name="The Broad Institute Genomics Platform"/>
            <consortium name="The Broad Institute Genome Sequencing Center for Infectious Disease"/>
            <person name="Wu L."/>
            <person name="Ma J."/>
        </authorList>
    </citation>
    <scope>NUCLEOTIDE SEQUENCE [LARGE SCALE GENOMIC DNA]</scope>
    <source>
        <strain evidence="3">JCM 17304</strain>
    </source>
</reference>
<comment type="caution">
    <text evidence="2">The sequence shown here is derived from an EMBL/GenBank/DDBJ whole genome shotgun (WGS) entry which is preliminary data.</text>
</comment>
<dbReference type="PROSITE" id="PS51257">
    <property type="entry name" value="PROKAR_LIPOPROTEIN"/>
    <property type="match status" value="1"/>
</dbReference>
<dbReference type="RefSeq" id="WP_344935053.1">
    <property type="nucleotide sequence ID" value="NZ_BAABDM010000003.1"/>
</dbReference>
<accession>A0ABP7WR61</accession>
<keyword evidence="3" id="KW-1185">Reference proteome</keyword>
<proteinExistence type="predicted"/>
<keyword evidence="1" id="KW-0732">Signal</keyword>
<evidence type="ECO:0008006" key="4">
    <source>
        <dbReference type="Google" id="ProtNLM"/>
    </source>
</evidence>